<reference evidence="2" key="1">
    <citation type="submission" date="2022-07" db="EMBL/GenBank/DDBJ databases">
        <title>Phylogenomic reconstructions and comparative analyses of Kickxellomycotina fungi.</title>
        <authorList>
            <person name="Reynolds N.K."/>
            <person name="Stajich J.E."/>
            <person name="Barry K."/>
            <person name="Grigoriev I.V."/>
            <person name="Crous P."/>
            <person name="Smith M.E."/>
        </authorList>
    </citation>
    <scope>NUCLEOTIDE SEQUENCE</scope>
    <source>
        <strain evidence="2">RSA 861</strain>
    </source>
</reference>
<comment type="caution">
    <text evidence="2">The sequence shown here is derived from an EMBL/GenBank/DDBJ whole genome shotgun (WGS) entry which is preliminary data.</text>
</comment>
<feature type="compositionally biased region" description="Acidic residues" evidence="1">
    <location>
        <begin position="320"/>
        <end position="331"/>
    </location>
</feature>
<feature type="region of interest" description="Disordered" evidence="1">
    <location>
        <begin position="220"/>
        <end position="331"/>
    </location>
</feature>
<accession>A0A9W7ZVM3</accession>
<evidence type="ECO:0000313" key="2">
    <source>
        <dbReference type="EMBL" id="KAJ1911626.1"/>
    </source>
</evidence>
<feature type="compositionally biased region" description="Basic residues" evidence="1">
    <location>
        <begin position="8"/>
        <end position="20"/>
    </location>
</feature>
<dbReference type="EMBL" id="JANBPT010000911">
    <property type="protein sequence ID" value="KAJ1911626.1"/>
    <property type="molecule type" value="Genomic_DNA"/>
</dbReference>
<feature type="region of interest" description="Disordered" evidence="1">
    <location>
        <begin position="141"/>
        <end position="171"/>
    </location>
</feature>
<gene>
    <name evidence="2" type="ORF">IWQ60_010050</name>
</gene>
<evidence type="ECO:0000313" key="3">
    <source>
        <dbReference type="Proteomes" id="UP001150569"/>
    </source>
</evidence>
<dbReference type="Proteomes" id="UP001150569">
    <property type="component" value="Unassembled WGS sequence"/>
</dbReference>
<proteinExistence type="predicted"/>
<protein>
    <submittedName>
        <fullName evidence="2">Uncharacterized protein</fullName>
    </submittedName>
</protein>
<feature type="region of interest" description="Disordered" evidence="1">
    <location>
        <begin position="1"/>
        <end position="104"/>
    </location>
</feature>
<organism evidence="2 3">
    <name type="scientific">Tieghemiomyces parasiticus</name>
    <dbReference type="NCBI Taxonomy" id="78921"/>
    <lineage>
        <taxon>Eukaryota</taxon>
        <taxon>Fungi</taxon>
        <taxon>Fungi incertae sedis</taxon>
        <taxon>Zoopagomycota</taxon>
        <taxon>Kickxellomycotina</taxon>
        <taxon>Dimargaritomycetes</taxon>
        <taxon>Dimargaritales</taxon>
        <taxon>Dimargaritaceae</taxon>
        <taxon>Tieghemiomyces</taxon>
    </lineage>
</organism>
<dbReference type="OrthoDB" id="5580898at2759"/>
<name>A0A9W7ZVM3_9FUNG</name>
<evidence type="ECO:0000256" key="1">
    <source>
        <dbReference type="SAM" id="MobiDB-lite"/>
    </source>
</evidence>
<sequence length="331" mass="35909">MRPDPHKQKQSRRYQTKQRQRGQAPDGVDTGDEVERTAGSVPPSLGHLDSAPYRRRPVETNAYRYKDDDDDTSGPASTTVIGAGGPRPVYVKEEAEEEDPLAREAREIEELLAVADRAYENMAPSQYFQSKQQRAWFGGASEDSLLSGPSVPWETDGDAQPGHVGRHPLDEPPADLVAALSLNKAAVGAYLSDIPPALHLNLPDLDREVTAAETLVTDSPDVGSRWIYNPSNSVPDPSTAWSSASSPQQSITRTITPPLVLPEPSPRTEVTQTQPLSPVEPLQKPPPQSPAIPVAISPPRQSPAWSPSIANNPPPKAQEEDLESWLDDVLG</sequence>
<dbReference type="AlphaFoldDB" id="A0A9W7ZVM3"/>
<keyword evidence="3" id="KW-1185">Reference proteome</keyword>
<feature type="compositionally biased region" description="Polar residues" evidence="1">
    <location>
        <begin position="229"/>
        <end position="255"/>
    </location>
</feature>